<keyword evidence="5" id="KW-0813">Transport</keyword>
<dbReference type="InterPro" id="IPR052522">
    <property type="entry name" value="ABC-2_transport_permease"/>
</dbReference>
<dbReference type="PROSITE" id="PS51012">
    <property type="entry name" value="ABC_TM2"/>
    <property type="match status" value="1"/>
</dbReference>
<keyword evidence="5" id="KW-1003">Cell membrane</keyword>
<gene>
    <name evidence="7" type="ORF">SAMN02746064_00195</name>
</gene>
<feature type="transmembrane region" description="Helical" evidence="5">
    <location>
        <begin position="227"/>
        <end position="249"/>
    </location>
</feature>
<protein>
    <recommendedName>
        <fullName evidence="5">Transport permease protein</fullName>
    </recommendedName>
</protein>
<dbReference type="PIRSF" id="PIRSF006648">
    <property type="entry name" value="DrrB"/>
    <property type="match status" value="1"/>
</dbReference>
<dbReference type="InterPro" id="IPR013525">
    <property type="entry name" value="ABC2_TM"/>
</dbReference>
<dbReference type="Proteomes" id="UP000184251">
    <property type="component" value="Unassembled WGS sequence"/>
</dbReference>
<comment type="subcellular location">
    <subcellularLocation>
        <location evidence="5">Cell membrane</location>
        <topology evidence="5">Multi-pass membrane protein</topology>
    </subcellularLocation>
    <subcellularLocation>
        <location evidence="1">Membrane</location>
        <topology evidence="1">Multi-pass membrane protein</topology>
    </subcellularLocation>
</comment>
<dbReference type="GO" id="GO:0140359">
    <property type="term" value="F:ABC-type transporter activity"/>
    <property type="evidence" value="ECO:0007669"/>
    <property type="project" value="InterPro"/>
</dbReference>
<reference evidence="7 8" key="1">
    <citation type="submission" date="2016-11" db="EMBL/GenBank/DDBJ databases">
        <authorList>
            <person name="Jaros S."/>
            <person name="Januszkiewicz K."/>
            <person name="Wedrychowicz H."/>
        </authorList>
    </citation>
    <scope>NUCLEOTIDE SEQUENCE [LARGE SCALE GENOMIC DNA]</scope>
    <source>
        <strain evidence="7 8">DSM 14828</strain>
    </source>
</reference>
<keyword evidence="4 5" id="KW-0472">Membrane</keyword>
<evidence type="ECO:0000256" key="5">
    <source>
        <dbReference type="RuleBase" id="RU361157"/>
    </source>
</evidence>
<dbReference type="OrthoDB" id="9788252at2"/>
<organism evidence="7 8">
    <name type="scientific">Alkalibacter saccharofermentans DSM 14828</name>
    <dbReference type="NCBI Taxonomy" id="1120975"/>
    <lineage>
        <taxon>Bacteria</taxon>
        <taxon>Bacillati</taxon>
        <taxon>Bacillota</taxon>
        <taxon>Clostridia</taxon>
        <taxon>Eubacteriales</taxon>
        <taxon>Eubacteriaceae</taxon>
        <taxon>Alkalibacter</taxon>
    </lineage>
</organism>
<evidence type="ECO:0000259" key="6">
    <source>
        <dbReference type="PROSITE" id="PS51012"/>
    </source>
</evidence>
<dbReference type="RefSeq" id="WP_073269192.1">
    <property type="nucleotide sequence ID" value="NZ_FQTU01000001.1"/>
</dbReference>
<feature type="transmembrane region" description="Helical" evidence="5">
    <location>
        <begin position="109"/>
        <end position="129"/>
    </location>
</feature>
<evidence type="ECO:0000256" key="3">
    <source>
        <dbReference type="ARBA" id="ARBA00022989"/>
    </source>
</evidence>
<feature type="transmembrane region" description="Helical" evidence="5">
    <location>
        <begin position="172"/>
        <end position="190"/>
    </location>
</feature>
<evidence type="ECO:0000313" key="7">
    <source>
        <dbReference type="EMBL" id="SHE29533.1"/>
    </source>
</evidence>
<keyword evidence="3 5" id="KW-1133">Transmembrane helix</keyword>
<dbReference type="InterPro" id="IPR047817">
    <property type="entry name" value="ABC2_TM_bact-type"/>
</dbReference>
<evidence type="ECO:0000256" key="2">
    <source>
        <dbReference type="ARBA" id="ARBA00022692"/>
    </source>
</evidence>
<comment type="similarity">
    <text evidence="5">Belongs to the ABC-2 integral membrane protein family.</text>
</comment>
<evidence type="ECO:0000313" key="8">
    <source>
        <dbReference type="Proteomes" id="UP000184251"/>
    </source>
</evidence>
<feature type="transmembrane region" description="Helical" evidence="5">
    <location>
        <begin position="141"/>
        <end position="165"/>
    </location>
</feature>
<dbReference type="AlphaFoldDB" id="A0A1M4SBD4"/>
<evidence type="ECO:0000256" key="4">
    <source>
        <dbReference type="ARBA" id="ARBA00023136"/>
    </source>
</evidence>
<dbReference type="PANTHER" id="PTHR43332:SF2">
    <property type="entry name" value="INNER MEMBRANE TRANSPORT PERMEASE YADH"/>
    <property type="match status" value="1"/>
</dbReference>
<dbReference type="Pfam" id="PF01061">
    <property type="entry name" value="ABC2_membrane"/>
    <property type="match status" value="1"/>
</dbReference>
<dbReference type="STRING" id="1120975.SAMN02746064_00195"/>
<keyword evidence="2 5" id="KW-0812">Transmembrane</keyword>
<dbReference type="InterPro" id="IPR000412">
    <property type="entry name" value="ABC_2_transport"/>
</dbReference>
<dbReference type="GO" id="GO:0043190">
    <property type="term" value="C:ATP-binding cassette (ABC) transporter complex"/>
    <property type="evidence" value="ECO:0007669"/>
    <property type="project" value="InterPro"/>
</dbReference>
<evidence type="ECO:0000256" key="1">
    <source>
        <dbReference type="ARBA" id="ARBA00004141"/>
    </source>
</evidence>
<feature type="transmembrane region" description="Helical" evidence="5">
    <location>
        <begin position="21"/>
        <end position="47"/>
    </location>
</feature>
<accession>A0A1M4SBD4</accession>
<dbReference type="EMBL" id="FQTU01000001">
    <property type="protein sequence ID" value="SHE29533.1"/>
    <property type="molecule type" value="Genomic_DNA"/>
</dbReference>
<keyword evidence="8" id="KW-1185">Reference proteome</keyword>
<name>A0A1M4SBD4_9FIRM</name>
<proteinExistence type="inferred from homology"/>
<dbReference type="PANTHER" id="PTHR43332">
    <property type="entry name" value="INNER MEMBRANE TRANSPORT PERMEASE YADH-RELATED"/>
    <property type="match status" value="1"/>
</dbReference>
<feature type="domain" description="ABC transmembrane type-2" evidence="6">
    <location>
        <begin position="23"/>
        <end position="252"/>
    </location>
</feature>
<feature type="transmembrane region" description="Helical" evidence="5">
    <location>
        <begin position="59"/>
        <end position="77"/>
    </location>
</feature>
<sequence>MKIFYNRTGFLTLLFREIHRFSRVSIQTILAPLISNILYLGIFSGILSTRSIAFEGFNYLQFLVPGLATMGAIFASFQNPSFSLISQKYMNTVQDLNSYPISDIEKTTAFILGGMVRGTLIGTLTYVATLPFVRSGIYSPVFFFFSLMLTSFVFSSIGFISGLALDGFEKMNFVLSIVITPMSYLGGVFFEISKLSGILSAIRFINPIYPLVNITRYAYLGVYEDNIYVHGALALIFMIISFTASLTVFKRGTGIKIQ</sequence>